<dbReference type="RefSeq" id="WP_072987509.1">
    <property type="nucleotide sequence ID" value="NZ_FQWE01000001.1"/>
</dbReference>
<gene>
    <name evidence="8" type="ORF">SAMN05444396_101416</name>
</gene>
<reference evidence="9" key="1">
    <citation type="submission" date="2016-11" db="EMBL/GenBank/DDBJ databases">
        <authorList>
            <person name="Varghese N."/>
            <person name="Submissions S."/>
        </authorList>
    </citation>
    <scope>NUCLEOTIDE SEQUENCE [LARGE SCALE GENOMIC DNA]</scope>
    <source>
        <strain evidence="9">DSM 19741</strain>
    </source>
</reference>
<organism evidence="8 9">
    <name type="scientific">Flavobacterium segetis</name>
    <dbReference type="NCBI Taxonomy" id="271157"/>
    <lineage>
        <taxon>Bacteria</taxon>
        <taxon>Pseudomonadati</taxon>
        <taxon>Bacteroidota</taxon>
        <taxon>Flavobacteriia</taxon>
        <taxon>Flavobacteriales</taxon>
        <taxon>Flavobacteriaceae</taxon>
        <taxon>Flavobacterium</taxon>
    </lineage>
</organism>
<dbReference type="STRING" id="271157.SAMN05444396_101416"/>
<keyword evidence="3" id="KW-0998">Cell outer membrane</keyword>
<evidence type="ECO:0000256" key="5">
    <source>
        <dbReference type="SAM" id="Coils"/>
    </source>
</evidence>
<dbReference type="InterPro" id="IPR006664">
    <property type="entry name" value="OMP_bac"/>
</dbReference>
<dbReference type="PROSITE" id="PS51123">
    <property type="entry name" value="OMPA_2"/>
    <property type="match status" value="1"/>
</dbReference>
<feature type="signal peptide" evidence="6">
    <location>
        <begin position="1"/>
        <end position="27"/>
    </location>
</feature>
<keyword evidence="5" id="KW-0175">Coiled coil</keyword>
<sequence length="328" mass="37247">MSNAMIIDKVKTIVLSVCILFSVSLLAQSEQTSTKSTIVMTKSELNSFLSTIADARRSQIKERENKNSKANLSDLRAKYQQRAPVDNYNQYNITNEQLLREIRYLNERIDNLSPRDNRFPSMSRDNSTIIMPGNATANPMYNPNANGATTVVASNKKLISDLQQRIDSLKRIDSGQNNLRNNNGLADSLNKVKSRLSDVRRQLDSLQAKMTPDKKVLKSGTNATYFRKQVYFQNNSESLENEYLQFVGDLTQILNKYPEAKILLEGWASPVGSANYNKQLSMRRAESVEKAFINNNIQQSRILTSFKGEDNKSSEEKARRVEMSIIVR</sequence>
<keyword evidence="2 4" id="KW-0472">Membrane</keyword>
<dbReference type="PANTHER" id="PTHR30329:SF21">
    <property type="entry name" value="LIPOPROTEIN YIAD-RELATED"/>
    <property type="match status" value="1"/>
</dbReference>
<dbReference type="Proteomes" id="UP000184036">
    <property type="component" value="Unassembled WGS sequence"/>
</dbReference>
<evidence type="ECO:0000256" key="1">
    <source>
        <dbReference type="ARBA" id="ARBA00004442"/>
    </source>
</evidence>
<name>A0A1M5EJC9_9FLAO</name>
<dbReference type="EMBL" id="FQWE01000001">
    <property type="protein sequence ID" value="SHF79244.1"/>
    <property type="molecule type" value="Genomic_DNA"/>
</dbReference>
<evidence type="ECO:0000256" key="4">
    <source>
        <dbReference type="PROSITE-ProRule" id="PRU00473"/>
    </source>
</evidence>
<feature type="domain" description="OmpA-like" evidence="7">
    <location>
        <begin position="219"/>
        <end position="328"/>
    </location>
</feature>
<dbReference type="AlphaFoldDB" id="A0A1M5EJC9"/>
<dbReference type="Gene3D" id="3.30.1330.60">
    <property type="entry name" value="OmpA-like domain"/>
    <property type="match status" value="1"/>
</dbReference>
<proteinExistence type="predicted"/>
<keyword evidence="9" id="KW-1185">Reference proteome</keyword>
<accession>A0A1M5EJC9</accession>
<evidence type="ECO:0000256" key="2">
    <source>
        <dbReference type="ARBA" id="ARBA00023136"/>
    </source>
</evidence>
<dbReference type="InterPro" id="IPR050330">
    <property type="entry name" value="Bact_OuterMem_StrucFunc"/>
</dbReference>
<dbReference type="SUPFAM" id="SSF103088">
    <property type="entry name" value="OmpA-like"/>
    <property type="match status" value="1"/>
</dbReference>
<dbReference type="InterPro" id="IPR036737">
    <property type="entry name" value="OmpA-like_sf"/>
</dbReference>
<dbReference type="Pfam" id="PF00691">
    <property type="entry name" value="OmpA"/>
    <property type="match status" value="1"/>
</dbReference>
<protein>
    <submittedName>
        <fullName evidence="8">OmpA family protein</fullName>
    </submittedName>
</protein>
<evidence type="ECO:0000256" key="3">
    <source>
        <dbReference type="ARBA" id="ARBA00023237"/>
    </source>
</evidence>
<dbReference type="InterPro" id="IPR006665">
    <property type="entry name" value="OmpA-like"/>
</dbReference>
<evidence type="ECO:0000313" key="8">
    <source>
        <dbReference type="EMBL" id="SHF79244.1"/>
    </source>
</evidence>
<comment type="subcellular location">
    <subcellularLocation>
        <location evidence="1">Cell outer membrane</location>
    </subcellularLocation>
</comment>
<feature type="chain" id="PRO_5012657565" evidence="6">
    <location>
        <begin position="28"/>
        <end position="328"/>
    </location>
</feature>
<dbReference type="OrthoDB" id="1149075at2"/>
<dbReference type="PANTHER" id="PTHR30329">
    <property type="entry name" value="STATOR ELEMENT OF FLAGELLAR MOTOR COMPLEX"/>
    <property type="match status" value="1"/>
</dbReference>
<feature type="coiled-coil region" evidence="5">
    <location>
        <begin position="58"/>
        <end position="108"/>
    </location>
</feature>
<dbReference type="GO" id="GO:0009279">
    <property type="term" value="C:cell outer membrane"/>
    <property type="evidence" value="ECO:0007669"/>
    <property type="project" value="UniProtKB-SubCell"/>
</dbReference>
<dbReference type="PRINTS" id="PR01021">
    <property type="entry name" value="OMPADOMAIN"/>
</dbReference>
<keyword evidence="6" id="KW-0732">Signal</keyword>
<dbReference type="CDD" id="cd07185">
    <property type="entry name" value="OmpA_C-like"/>
    <property type="match status" value="1"/>
</dbReference>
<evidence type="ECO:0000256" key="6">
    <source>
        <dbReference type="SAM" id="SignalP"/>
    </source>
</evidence>
<evidence type="ECO:0000259" key="7">
    <source>
        <dbReference type="PROSITE" id="PS51123"/>
    </source>
</evidence>
<evidence type="ECO:0000313" key="9">
    <source>
        <dbReference type="Proteomes" id="UP000184036"/>
    </source>
</evidence>